<dbReference type="GO" id="GO:0015074">
    <property type="term" value="P:DNA integration"/>
    <property type="evidence" value="ECO:0007669"/>
    <property type="project" value="InterPro"/>
</dbReference>
<keyword evidence="3" id="KW-1185">Reference proteome</keyword>
<evidence type="ECO:0000313" key="2">
    <source>
        <dbReference type="EMBL" id="GBM02348.1"/>
    </source>
</evidence>
<dbReference type="GO" id="GO:0006313">
    <property type="term" value="P:DNA transposition"/>
    <property type="evidence" value="ECO:0007669"/>
    <property type="project" value="InterPro"/>
</dbReference>
<protein>
    <recommendedName>
        <fullName evidence="1">Transposase Tc1-like domain-containing protein</fullName>
    </recommendedName>
</protein>
<dbReference type="EMBL" id="BGPR01000179">
    <property type="protein sequence ID" value="GBM02348.1"/>
    <property type="molecule type" value="Genomic_DNA"/>
</dbReference>
<dbReference type="Proteomes" id="UP000499080">
    <property type="component" value="Unassembled WGS sequence"/>
</dbReference>
<name>A0A4Y2CEW5_ARAVE</name>
<reference evidence="2 3" key="1">
    <citation type="journal article" date="2019" name="Sci. Rep.">
        <title>Orb-weaving spider Araneus ventricosus genome elucidates the spidroin gene catalogue.</title>
        <authorList>
            <person name="Kono N."/>
            <person name="Nakamura H."/>
            <person name="Ohtoshi R."/>
            <person name="Moran D.A.P."/>
            <person name="Shinohara A."/>
            <person name="Yoshida Y."/>
            <person name="Fujiwara M."/>
            <person name="Mori M."/>
            <person name="Tomita M."/>
            <person name="Arakawa K."/>
        </authorList>
    </citation>
    <scope>NUCLEOTIDE SEQUENCE [LARGE SCALE GENOMIC DNA]</scope>
</reference>
<dbReference type="InterPro" id="IPR002492">
    <property type="entry name" value="Transposase_Tc1-like"/>
</dbReference>
<accession>A0A4Y2CEW5</accession>
<dbReference type="AlphaFoldDB" id="A0A4Y2CEW5"/>
<dbReference type="Pfam" id="PF01498">
    <property type="entry name" value="HTH_Tnp_Tc3_2"/>
    <property type="match status" value="1"/>
</dbReference>
<feature type="domain" description="Transposase Tc1-like" evidence="1">
    <location>
        <begin position="3"/>
        <end position="59"/>
    </location>
</feature>
<comment type="caution">
    <text evidence="2">The sequence shown here is derived from an EMBL/GenBank/DDBJ whole genome shotgun (WGS) entry which is preliminary data.</text>
</comment>
<evidence type="ECO:0000313" key="3">
    <source>
        <dbReference type="Proteomes" id="UP000499080"/>
    </source>
</evidence>
<organism evidence="2 3">
    <name type="scientific">Araneus ventricosus</name>
    <name type="common">Orbweaver spider</name>
    <name type="synonym">Epeira ventricosa</name>
    <dbReference type="NCBI Taxonomy" id="182803"/>
    <lineage>
        <taxon>Eukaryota</taxon>
        <taxon>Metazoa</taxon>
        <taxon>Ecdysozoa</taxon>
        <taxon>Arthropoda</taxon>
        <taxon>Chelicerata</taxon>
        <taxon>Arachnida</taxon>
        <taxon>Araneae</taxon>
        <taxon>Araneomorphae</taxon>
        <taxon>Entelegynae</taxon>
        <taxon>Araneoidea</taxon>
        <taxon>Araneidae</taxon>
        <taxon>Araneus</taxon>
    </lineage>
</organism>
<dbReference type="OrthoDB" id="4843387at2759"/>
<proteinExistence type="predicted"/>
<evidence type="ECO:0000259" key="1">
    <source>
        <dbReference type="Pfam" id="PF01498"/>
    </source>
</evidence>
<gene>
    <name evidence="2" type="ORF">AVEN_138460_1</name>
</gene>
<dbReference type="GO" id="GO:0003677">
    <property type="term" value="F:DNA binding"/>
    <property type="evidence" value="ECO:0007669"/>
    <property type="project" value="InterPro"/>
</dbReference>
<sequence>MNATLLQLHLQRATGTRVSTQTVRNRLHHVGLYTRRTMICVSLTVDHYAACRRWTQEHLRWGELSGTTCSSRKNPALVYSLTIDGLSFGENVALLIILHENVRFGGGGVMVWAGVSINGHTDKYLYQEWSSDSSVI</sequence>